<proteinExistence type="predicted"/>
<comment type="caution">
    <text evidence="1">The sequence shown here is derived from an EMBL/GenBank/DDBJ whole genome shotgun (WGS) entry which is preliminary data.</text>
</comment>
<dbReference type="Proteomes" id="UP001600888">
    <property type="component" value="Unassembled WGS sequence"/>
</dbReference>
<sequence length="92" mass="9888">MDLIQGDVGSHNVQGLCGHSANGGPCPCSQFSIAHDNHQLVSSSSLVISSIVVSRYQSHIFKGIHMYSFKGVQPVAYFFPASHHPRPPCSVP</sequence>
<evidence type="ECO:0000313" key="1">
    <source>
        <dbReference type="EMBL" id="KAL2292841.1"/>
    </source>
</evidence>
<gene>
    <name evidence="1" type="ORF">FJTKL_07897</name>
</gene>
<name>A0ABR4FEB4_9PEZI</name>
<evidence type="ECO:0000313" key="2">
    <source>
        <dbReference type="Proteomes" id="UP001600888"/>
    </source>
</evidence>
<dbReference type="EMBL" id="JBAWTH010000002">
    <property type="protein sequence ID" value="KAL2292841.1"/>
    <property type="molecule type" value="Genomic_DNA"/>
</dbReference>
<keyword evidence="2" id="KW-1185">Reference proteome</keyword>
<protein>
    <submittedName>
        <fullName evidence="1">Uncharacterized protein</fullName>
    </submittedName>
</protein>
<accession>A0ABR4FEB4</accession>
<organism evidence="1 2">
    <name type="scientific">Diaporthe vaccinii</name>
    <dbReference type="NCBI Taxonomy" id="105482"/>
    <lineage>
        <taxon>Eukaryota</taxon>
        <taxon>Fungi</taxon>
        <taxon>Dikarya</taxon>
        <taxon>Ascomycota</taxon>
        <taxon>Pezizomycotina</taxon>
        <taxon>Sordariomycetes</taxon>
        <taxon>Sordariomycetidae</taxon>
        <taxon>Diaporthales</taxon>
        <taxon>Diaporthaceae</taxon>
        <taxon>Diaporthe</taxon>
        <taxon>Diaporthe eres species complex</taxon>
    </lineage>
</organism>
<reference evidence="1 2" key="1">
    <citation type="submission" date="2024-03" db="EMBL/GenBank/DDBJ databases">
        <title>A high-quality draft genome sequence of Diaporthe vaccinii, a causative agent of upright dieback and viscid rot disease in cranberry plants.</title>
        <authorList>
            <person name="Sarrasin M."/>
            <person name="Lang B.F."/>
            <person name="Burger G."/>
        </authorList>
    </citation>
    <scope>NUCLEOTIDE SEQUENCE [LARGE SCALE GENOMIC DNA]</scope>
    <source>
        <strain evidence="1 2">IS7</strain>
    </source>
</reference>